<evidence type="ECO:0000313" key="2">
    <source>
        <dbReference type="Proteomes" id="UP000604825"/>
    </source>
</evidence>
<gene>
    <name evidence="1" type="ORF">NCGR_LOCUS29818</name>
</gene>
<dbReference type="OrthoDB" id="695752at2759"/>
<comment type="caution">
    <text evidence="1">The sequence shown here is derived from an EMBL/GenBank/DDBJ whole genome shotgun (WGS) entry which is preliminary data.</text>
</comment>
<accession>A0A811PQD1</accession>
<dbReference type="AlphaFoldDB" id="A0A811PQD1"/>
<keyword evidence="2" id="KW-1185">Reference proteome</keyword>
<dbReference type="Proteomes" id="UP000604825">
    <property type="component" value="Unassembled WGS sequence"/>
</dbReference>
<evidence type="ECO:0000313" key="1">
    <source>
        <dbReference type="EMBL" id="CAD6245515.1"/>
    </source>
</evidence>
<dbReference type="SUPFAM" id="SSF54001">
    <property type="entry name" value="Cysteine proteinases"/>
    <property type="match status" value="1"/>
</dbReference>
<dbReference type="EMBL" id="CAJGYO010000007">
    <property type="protein sequence ID" value="CAD6245515.1"/>
    <property type="molecule type" value="Genomic_DNA"/>
</dbReference>
<protein>
    <submittedName>
        <fullName evidence="1">Uncharacterized protein</fullName>
    </submittedName>
</protein>
<sequence length="221" mass="25903">MRIGRYWGRTWVAKFFGASATHPLAWILNSTMIWMTKTRKTHTNTGNQVFHHRYDPRLARPVHLLGLQLNNLRTSKKTHRQRNLYDPRLTRPFKALSQFYQKLALDIHIMSLWTIGDHYVLLDISVERTTINVYDSRGSQLEIIHPFIEALNKAYEKFKSRSKKHHELGRSRFRVVSAGSIQMQPTGNDLYGFYVMHYMRNLINALSGSQVWPLSPFSKFG</sequence>
<reference evidence="1" key="1">
    <citation type="submission" date="2020-10" db="EMBL/GenBank/DDBJ databases">
        <authorList>
            <person name="Han B."/>
            <person name="Lu T."/>
            <person name="Zhao Q."/>
            <person name="Huang X."/>
            <person name="Zhao Y."/>
        </authorList>
    </citation>
    <scope>NUCLEOTIDE SEQUENCE</scope>
</reference>
<name>A0A811PQD1_9POAL</name>
<dbReference type="Gene3D" id="3.40.395.10">
    <property type="entry name" value="Adenoviral Proteinase, Chain A"/>
    <property type="match status" value="1"/>
</dbReference>
<proteinExistence type="predicted"/>
<organism evidence="1 2">
    <name type="scientific">Miscanthus lutarioriparius</name>
    <dbReference type="NCBI Taxonomy" id="422564"/>
    <lineage>
        <taxon>Eukaryota</taxon>
        <taxon>Viridiplantae</taxon>
        <taxon>Streptophyta</taxon>
        <taxon>Embryophyta</taxon>
        <taxon>Tracheophyta</taxon>
        <taxon>Spermatophyta</taxon>
        <taxon>Magnoliopsida</taxon>
        <taxon>Liliopsida</taxon>
        <taxon>Poales</taxon>
        <taxon>Poaceae</taxon>
        <taxon>PACMAD clade</taxon>
        <taxon>Panicoideae</taxon>
        <taxon>Andropogonodae</taxon>
        <taxon>Andropogoneae</taxon>
        <taxon>Saccharinae</taxon>
        <taxon>Miscanthus</taxon>
    </lineage>
</organism>
<dbReference type="InterPro" id="IPR038765">
    <property type="entry name" value="Papain-like_cys_pep_sf"/>
</dbReference>